<feature type="site" description="Important for substrate specificity" evidence="4">
    <location>
        <position position="162"/>
    </location>
</feature>
<feature type="binding site" evidence="4">
    <location>
        <position position="147"/>
    </location>
    <ligand>
        <name>substrate</name>
    </ligand>
</feature>
<feature type="binding site" evidence="4">
    <location>
        <position position="162"/>
    </location>
    <ligand>
        <name>substrate</name>
    </ligand>
</feature>
<dbReference type="PANTHER" id="PTHR20919:SF0">
    <property type="entry name" value="HOMOSERINE O-SUCCINYLTRANSFERASE"/>
    <property type="match status" value="1"/>
</dbReference>
<evidence type="ECO:0000256" key="2">
    <source>
        <dbReference type="ARBA" id="ARBA00022679"/>
    </source>
</evidence>
<dbReference type="GO" id="GO:0009086">
    <property type="term" value="P:methionine biosynthetic process"/>
    <property type="evidence" value="ECO:0007669"/>
    <property type="project" value="UniProtKB-UniRule"/>
</dbReference>
<accession>A0A0R1U4J7</accession>
<dbReference type="GO" id="GO:0004414">
    <property type="term" value="F:homoserine O-acetyltransferase activity"/>
    <property type="evidence" value="ECO:0007669"/>
    <property type="project" value="UniProtKB-EC"/>
</dbReference>
<feature type="active site" description="Acyl-thioester intermediate" evidence="4 5">
    <location>
        <position position="126"/>
    </location>
</feature>
<keyword evidence="1 4" id="KW-0028">Amino-acid biosynthesis</keyword>
<dbReference type="Gene3D" id="3.40.50.880">
    <property type="match status" value="1"/>
</dbReference>
<comment type="pathway">
    <text evidence="4">Amino-acid biosynthesis; L-methionine biosynthesis via de novo pathway; O-acetyl-L-homoserine from L-homoserine: step 1/1.</text>
</comment>
<dbReference type="EC" id="2.3.1.31" evidence="4"/>
<dbReference type="HAMAP" id="MF_00295">
    <property type="entry name" value="MetA_acyltransf"/>
    <property type="match status" value="1"/>
</dbReference>
<name>A0A0R1U4J7_9LACO</name>
<evidence type="ECO:0000256" key="3">
    <source>
        <dbReference type="ARBA" id="ARBA00023315"/>
    </source>
</evidence>
<reference evidence="6 7" key="1">
    <citation type="journal article" date="2015" name="Genome Announc.">
        <title>Expanding the biotechnology potential of lactobacilli through comparative genomics of 213 strains and associated genera.</title>
        <authorList>
            <person name="Sun Z."/>
            <person name="Harris H.M."/>
            <person name="McCann A."/>
            <person name="Guo C."/>
            <person name="Argimon S."/>
            <person name="Zhang W."/>
            <person name="Yang X."/>
            <person name="Jeffery I.B."/>
            <person name="Cooney J.C."/>
            <person name="Kagawa T.F."/>
            <person name="Liu W."/>
            <person name="Song Y."/>
            <person name="Salvetti E."/>
            <person name="Wrobel A."/>
            <person name="Rasinkangas P."/>
            <person name="Parkhill J."/>
            <person name="Rea M.C."/>
            <person name="O'Sullivan O."/>
            <person name="Ritari J."/>
            <person name="Douillard F.P."/>
            <person name="Paul Ross R."/>
            <person name="Yang R."/>
            <person name="Briner A.E."/>
            <person name="Felis G.E."/>
            <person name="de Vos W.M."/>
            <person name="Barrangou R."/>
            <person name="Klaenhammer T.R."/>
            <person name="Caufield P.W."/>
            <person name="Cui Y."/>
            <person name="Zhang H."/>
            <person name="O'Toole P.W."/>
        </authorList>
    </citation>
    <scope>NUCLEOTIDE SEQUENCE [LARGE SCALE GENOMIC DNA]</scope>
    <source>
        <strain evidence="6 7">DSM 15945</strain>
    </source>
</reference>
<sequence length="264" mass="29807">MTIAITTGFTRNHITPTPHALRILVLNLMPTRAVTEQQIVAALATTGTDLTITFAVPGTHHIRNHAAAVHAAYPTLDELTDQYFDGLIVTGAAIDRLAFNDIDFWPEFQRFIAWRRSHVNHSLFLCWGAYAALHLDNVADGHQVTHKIYGVYTTNGITMPHSRYFTIPTNSVRTGKVVAGDDRIGATIVTNTALRSTYVTGHLEYWTGTLASEFHRDRHRGLRIAPPAHYFDPNLRPVNSWRNDTTKFYRQWLQQLTPQEVAHD</sequence>
<dbReference type="Pfam" id="PF04204">
    <property type="entry name" value="HTS"/>
    <property type="match status" value="1"/>
</dbReference>
<dbReference type="STRING" id="1423783.FC50_GL000354"/>
<dbReference type="UniPathway" id="UPA00051">
    <property type="reaction ID" value="UER00074"/>
</dbReference>
<dbReference type="RefSeq" id="WP_054649476.1">
    <property type="nucleotide sequence ID" value="NZ_AZFJ01000007.1"/>
</dbReference>
<dbReference type="OrthoDB" id="9772423at2"/>
<dbReference type="InterPro" id="IPR033752">
    <property type="entry name" value="MetA_family"/>
</dbReference>
<proteinExistence type="inferred from homology"/>
<dbReference type="AlphaFoldDB" id="A0A0R1U4J7"/>
<evidence type="ECO:0000256" key="5">
    <source>
        <dbReference type="PIRSR" id="PIRSR000450-1"/>
    </source>
</evidence>
<dbReference type="PIRSF" id="PIRSF000450">
    <property type="entry name" value="H_ser_succinyltr"/>
    <property type="match status" value="1"/>
</dbReference>
<feature type="binding site" evidence="4">
    <location>
        <position position="216"/>
    </location>
    <ligand>
        <name>substrate</name>
    </ligand>
</feature>
<gene>
    <name evidence="4" type="primary">metAA</name>
    <name evidence="6" type="ORF">FC50_GL000354</name>
</gene>
<dbReference type="PANTHER" id="PTHR20919">
    <property type="entry name" value="HOMOSERINE O-SUCCINYLTRANSFERASE"/>
    <property type="match status" value="1"/>
</dbReference>
<comment type="function">
    <text evidence="4">Transfers an acetyl group from acetyl-CoA to L-homoserine, forming acetyl-L-homoserine.</text>
</comment>
<protein>
    <recommendedName>
        <fullName evidence="4">Homoserine O-acetyltransferase</fullName>
        <shortName evidence="4">HAT</shortName>
        <ecNumber evidence="4">2.3.1.31</ecNumber>
    </recommendedName>
    <alternativeName>
        <fullName evidence="4">Homoserine transacetylase</fullName>
        <shortName evidence="4">HTA</shortName>
    </alternativeName>
</protein>
<keyword evidence="3 4" id="KW-0012">Acyltransferase</keyword>
<dbReference type="SUPFAM" id="SSF52317">
    <property type="entry name" value="Class I glutamine amidotransferase-like"/>
    <property type="match status" value="1"/>
</dbReference>
<feature type="active site" description="Proton acceptor" evidence="4">
    <location>
        <position position="202"/>
    </location>
</feature>
<dbReference type="GO" id="GO:0005737">
    <property type="term" value="C:cytoplasm"/>
    <property type="evidence" value="ECO:0007669"/>
    <property type="project" value="UniProtKB-SubCell"/>
</dbReference>
<dbReference type="PATRIC" id="fig|1423783.4.peg.365"/>
<dbReference type="GO" id="GO:0008899">
    <property type="term" value="F:homoserine O-succinyltransferase activity"/>
    <property type="evidence" value="ECO:0007669"/>
    <property type="project" value="UniProtKB-UniRule"/>
</dbReference>
<feature type="active site" evidence="4">
    <location>
        <position position="204"/>
    </location>
</feature>
<evidence type="ECO:0000313" key="6">
    <source>
        <dbReference type="EMBL" id="KRL88157.1"/>
    </source>
</evidence>
<keyword evidence="4" id="KW-0963">Cytoplasm</keyword>
<keyword evidence="2 4" id="KW-0808">Transferase</keyword>
<keyword evidence="7" id="KW-1185">Reference proteome</keyword>
<comment type="similarity">
    <text evidence="4">Belongs to the MetA family.</text>
</comment>
<comment type="caution">
    <text evidence="4">Lacks conserved residue(s) required for the propagation of feature annotation.</text>
</comment>
<comment type="subcellular location">
    <subcellularLocation>
        <location evidence="4">Cytoplasm</location>
    </subcellularLocation>
</comment>
<dbReference type="InterPro" id="IPR029062">
    <property type="entry name" value="Class_I_gatase-like"/>
</dbReference>
<dbReference type="Proteomes" id="UP000051922">
    <property type="component" value="Unassembled WGS sequence"/>
</dbReference>
<evidence type="ECO:0000313" key="7">
    <source>
        <dbReference type="Proteomes" id="UP000051922"/>
    </source>
</evidence>
<organism evidence="6 7">
    <name type="scientific">Lacticaseibacillus pantheris DSM 15945 = JCM 12539 = NBRC 106106</name>
    <dbReference type="NCBI Taxonomy" id="1423783"/>
    <lineage>
        <taxon>Bacteria</taxon>
        <taxon>Bacillati</taxon>
        <taxon>Bacillota</taxon>
        <taxon>Bacilli</taxon>
        <taxon>Lactobacillales</taxon>
        <taxon>Lactobacillaceae</taxon>
        <taxon>Lacticaseibacillus</taxon>
    </lineage>
</organism>
<dbReference type="EMBL" id="AZFJ01000007">
    <property type="protein sequence ID" value="KRL88157.1"/>
    <property type="molecule type" value="Genomic_DNA"/>
</dbReference>
<comment type="caution">
    <text evidence="6">The sequence shown here is derived from an EMBL/GenBank/DDBJ whole genome shotgun (WGS) entry which is preliminary data.</text>
</comment>
<evidence type="ECO:0000256" key="4">
    <source>
        <dbReference type="HAMAP-Rule" id="MF_00295"/>
    </source>
</evidence>
<evidence type="ECO:0000256" key="1">
    <source>
        <dbReference type="ARBA" id="ARBA00022605"/>
    </source>
</evidence>
<keyword evidence="4" id="KW-0486">Methionine biosynthesis</keyword>
<feature type="site" description="Important for acyl-CoA specificity" evidence="4">
    <location>
        <position position="95"/>
    </location>
</feature>
<comment type="catalytic activity">
    <reaction evidence="4">
        <text>L-homoserine + acetyl-CoA = O-acetyl-L-homoserine + CoA</text>
        <dbReference type="Rhea" id="RHEA:13701"/>
        <dbReference type="ChEBI" id="CHEBI:57287"/>
        <dbReference type="ChEBI" id="CHEBI:57288"/>
        <dbReference type="ChEBI" id="CHEBI:57476"/>
        <dbReference type="ChEBI" id="CHEBI:57716"/>
        <dbReference type="EC" id="2.3.1.31"/>
    </reaction>
</comment>